<gene>
    <name evidence="1" type="ORF">E3N88_32440</name>
</gene>
<name>A0A5N6M8J6_9ASTR</name>
<protein>
    <submittedName>
        <fullName evidence="1">Uncharacterized protein</fullName>
    </submittedName>
</protein>
<organism evidence="1 2">
    <name type="scientific">Mikania micrantha</name>
    <name type="common">bitter vine</name>
    <dbReference type="NCBI Taxonomy" id="192012"/>
    <lineage>
        <taxon>Eukaryota</taxon>
        <taxon>Viridiplantae</taxon>
        <taxon>Streptophyta</taxon>
        <taxon>Embryophyta</taxon>
        <taxon>Tracheophyta</taxon>
        <taxon>Spermatophyta</taxon>
        <taxon>Magnoliopsida</taxon>
        <taxon>eudicotyledons</taxon>
        <taxon>Gunneridae</taxon>
        <taxon>Pentapetalae</taxon>
        <taxon>asterids</taxon>
        <taxon>campanulids</taxon>
        <taxon>Asterales</taxon>
        <taxon>Asteraceae</taxon>
        <taxon>Asteroideae</taxon>
        <taxon>Heliantheae alliance</taxon>
        <taxon>Eupatorieae</taxon>
        <taxon>Mikania</taxon>
    </lineage>
</organism>
<evidence type="ECO:0000313" key="1">
    <source>
        <dbReference type="EMBL" id="KAD3336920.1"/>
    </source>
</evidence>
<comment type="caution">
    <text evidence="1">The sequence shown here is derived from an EMBL/GenBank/DDBJ whole genome shotgun (WGS) entry which is preliminary data.</text>
</comment>
<dbReference type="EMBL" id="SZYD01000016">
    <property type="protein sequence ID" value="KAD3336920.1"/>
    <property type="molecule type" value="Genomic_DNA"/>
</dbReference>
<reference evidence="1 2" key="1">
    <citation type="submission" date="2019-05" db="EMBL/GenBank/DDBJ databases">
        <title>Mikania micrantha, genome provides insights into the molecular mechanism of rapid growth.</title>
        <authorList>
            <person name="Liu B."/>
        </authorList>
    </citation>
    <scope>NUCLEOTIDE SEQUENCE [LARGE SCALE GENOMIC DNA]</scope>
    <source>
        <strain evidence="1">NLD-2019</strain>
        <tissue evidence="1">Leaf</tissue>
    </source>
</reference>
<evidence type="ECO:0000313" key="2">
    <source>
        <dbReference type="Proteomes" id="UP000326396"/>
    </source>
</evidence>
<dbReference type="OrthoDB" id="418595at2759"/>
<sequence>MVVLAEYTTYSSNFYNFIAQSVLTATVSSQPQIRYTQTPLKVESTAGIDNDAASSMMQNFWDYATETPPANDDSETRR</sequence>
<dbReference type="Proteomes" id="UP000326396">
    <property type="component" value="Linkage Group LG6"/>
</dbReference>
<dbReference type="AlphaFoldDB" id="A0A5N6M8J6"/>
<keyword evidence="2" id="KW-1185">Reference proteome</keyword>
<proteinExistence type="predicted"/>
<accession>A0A5N6M8J6</accession>